<dbReference type="PANTHER" id="PTHR47129:SF1">
    <property type="entry name" value="NMRA-LIKE DOMAIN-CONTAINING PROTEIN"/>
    <property type="match status" value="1"/>
</dbReference>
<evidence type="ECO:0000313" key="3">
    <source>
        <dbReference type="EMBL" id="GIJ60717.1"/>
    </source>
</evidence>
<dbReference type="SUPFAM" id="SSF51735">
    <property type="entry name" value="NAD(P)-binding Rossmann-fold domains"/>
    <property type="match status" value="1"/>
</dbReference>
<accession>A0A8J4E6D6</accession>
<dbReference type="Proteomes" id="UP000612585">
    <property type="component" value="Unassembled WGS sequence"/>
</dbReference>
<evidence type="ECO:0000256" key="1">
    <source>
        <dbReference type="SAM" id="MobiDB-lite"/>
    </source>
</evidence>
<name>A0A8J4E6D6_9ACTN</name>
<dbReference type="InterPro" id="IPR052718">
    <property type="entry name" value="NmrA-type_oxidoreductase"/>
</dbReference>
<gene>
    <name evidence="3" type="ORF">Vau01_082330</name>
</gene>
<comment type="caution">
    <text evidence="3">The sequence shown here is derived from an EMBL/GenBank/DDBJ whole genome shotgun (WGS) entry which is preliminary data.</text>
</comment>
<feature type="region of interest" description="Disordered" evidence="1">
    <location>
        <begin position="298"/>
        <end position="318"/>
    </location>
</feature>
<keyword evidence="4" id="KW-1185">Reference proteome</keyword>
<proteinExistence type="predicted"/>
<evidence type="ECO:0000313" key="4">
    <source>
        <dbReference type="Proteomes" id="UP000612585"/>
    </source>
</evidence>
<dbReference type="AlphaFoldDB" id="A0A8J4E6D6"/>
<dbReference type="Gene3D" id="3.40.50.720">
    <property type="entry name" value="NAD(P)-binding Rossmann-like Domain"/>
    <property type="match status" value="1"/>
</dbReference>
<dbReference type="RefSeq" id="WP_204005263.1">
    <property type="nucleotide sequence ID" value="NZ_BOPG01000058.1"/>
</dbReference>
<dbReference type="InterPro" id="IPR016040">
    <property type="entry name" value="NAD(P)-bd_dom"/>
</dbReference>
<evidence type="ECO:0000259" key="2">
    <source>
        <dbReference type="Pfam" id="PF13460"/>
    </source>
</evidence>
<dbReference type="Gene3D" id="3.90.25.10">
    <property type="entry name" value="UDP-galactose 4-epimerase, domain 1"/>
    <property type="match status" value="1"/>
</dbReference>
<protein>
    <submittedName>
        <fullName evidence="3">NAD(P)-dependent oxidoreductase</fullName>
    </submittedName>
</protein>
<organism evidence="3 4">
    <name type="scientific">Virgisporangium aurantiacum</name>
    <dbReference type="NCBI Taxonomy" id="175570"/>
    <lineage>
        <taxon>Bacteria</taxon>
        <taxon>Bacillati</taxon>
        <taxon>Actinomycetota</taxon>
        <taxon>Actinomycetes</taxon>
        <taxon>Micromonosporales</taxon>
        <taxon>Micromonosporaceae</taxon>
        <taxon>Virgisporangium</taxon>
    </lineage>
</organism>
<dbReference type="Pfam" id="PF13460">
    <property type="entry name" value="NAD_binding_10"/>
    <property type="match status" value="1"/>
</dbReference>
<feature type="compositionally biased region" description="Basic residues" evidence="1">
    <location>
        <begin position="300"/>
        <end position="318"/>
    </location>
</feature>
<sequence>MIALTGASGRLGRLVLRLLLERVDAGTVVALSRTPEALAGLGVATREADFDRPHTLPRALDGVERLLLVSTDVLSPTDRRARQHENAVSAAAAAGVGHVLYTSIARAEHDNPASVAADHRRTEATLVESGVPYTMLRNSPYTQLVLMGIETMLATGTLLDNNGDGATAYVTREDCAAVAAEVLARGGHQGAILEVTGPRAHTQFDIAALISEFSGVPVRYLPISDEATVADLVAAGMGEPEARNFATIGKAIRAGYTNLVTDTVERITGQPPTSVAEFLEARLAGRWPSGRQRITDRRAFRPARTRPATRRRRPGDAR</sequence>
<dbReference type="PANTHER" id="PTHR47129">
    <property type="entry name" value="QUINONE OXIDOREDUCTASE 2"/>
    <property type="match status" value="1"/>
</dbReference>
<reference evidence="3" key="1">
    <citation type="submission" date="2021-01" db="EMBL/GenBank/DDBJ databases">
        <title>Whole genome shotgun sequence of Virgisporangium aurantiacum NBRC 16421.</title>
        <authorList>
            <person name="Komaki H."/>
            <person name="Tamura T."/>
        </authorList>
    </citation>
    <scope>NUCLEOTIDE SEQUENCE</scope>
    <source>
        <strain evidence="3">NBRC 16421</strain>
    </source>
</reference>
<dbReference type="InterPro" id="IPR036291">
    <property type="entry name" value="NAD(P)-bd_dom_sf"/>
</dbReference>
<feature type="domain" description="NAD(P)-binding" evidence="2">
    <location>
        <begin position="6"/>
        <end position="184"/>
    </location>
</feature>
<dbReference type="EMBL" id="BOPG01000058">
    <property type="protein sequence ID" value="GIJ60717.1"/>
    <property type="molecule type" value="Genomic_DNA"/>
</dbReference>